<feature type="domain" description="Reverse transcriptase Ty1/copia-type" evidence="2">
    <location>
        <begin position="247"/>
        <end position="320"/>
    </location>
</feature>
<feature type="compositionally biased region" description="Low complexity" evidence="1">
    <location>
        <begin position="134"/>
        <end position="148"/>
    </location>
</feature>
<keyword evidence="4" id="KW-1185">Reference proteome</keyword>
<evidence type="ECO:0000259" key="2">
    <source>
        <dbReference type="Pfam" id="PF07727"/>
    </source>
</evidence>
<evidence type="ECO:0000256" key="1">
    <source>
        <dbReference type="SAM" id="MobiDB-lite"/>
    </source>
</evidence>
<sequence length="325" mass="36593">MSPLPFSWPQNLHAKVTTAPFLLSIQFFNSRNKCGGDRLPSYLKAKRRRSLAGPRLPVPYTTNLQNHPNAKIQPPSKYRNSRNKFVNASLSVVPMGRKWAHETLRHFLITGPNLSPDCGPANNKLTTHTEGLSSDRSSSGSPPRSTRPAVSFISGSATDRALHWCAAVAEEILALELNGYLDTHSATSRQETHCLQMGLPVSSAELMGLYVIVIRRDLLPRDFRRCRFSLDFCTHSQTNHSSMFSLDVAIANHLELHRIYVHMAFLQGDFDEEVYMFLLPDFSPTQPSQVCCLRKSLYGLRQASQNWFAKIAAALRRYGFPTVYN</sequence>
<feature type="region of interest" description="Disordered" evidence="1">
    <location>
        <begin position="118"/>
        <end position="150"/>
    </location>
</feature>
<evidence type="ECO:0000313" key="3">
    <source>
        <dbReference type="EMBL" id="PKI75774.1"/>
    </source>
</evidence>
<proteinExistence type="predicted"/>
<dbReference type="STRING" id="22663.A0A2I0L519"/>
<evidence type="ECO:0000313" key="4">
    <source>
        <dbReference type="Proteomes" id="UP000233551"/>
    </source>
</evidence>
<protein>
    <recommendedName>
        <fullName evidence="2">Reverse transcriptase Ty1/copia-type domain-containing protein</fullName>
    </recommendedName>
</protein>
<name>A0A2I0L519_PUNGR</name>
<feature type="region of interest" description="Disordered" evidence="1">
    <location>
        <begin position="48"/>
        <end position="79"/>
    </location>
</feature>
<dbReference type="Pfam" id="PF07727">
    <property type="entry name" value="RVT_2"/>
    <property type="match status" value="1"/>
</dbReference>
<dbReference type="EMBL" id="PGOL01000150">
    <property type="protein sequence ID" value="PKI75774.1"/>
    <property type="molecule type" value="Genomic_DNA"/>
</dbReference>
<comment type="caution">
    <text evidence="3">The sequence shown here is derived from an EMBL/GenBank/DDBJ whole genome shotgun (WGS) entry which is preliminary data.</text>
</comment>
<accession>A0A2I0L519</accession>
<dbReference type="AlphaFoldDB" id="A0A2I0L519"/>
<organism evidence="3 4">
    <name type="scientific">Punica granatum</name>
    <name type="common">Pomegranate</name>
    <dbReference type="NCBI Taxonomy" id="22663"/>
    <lineage>
        <taxon>Eukaryota</taxon>
        <taxon>Viridiplantae</taxon>
        <taxon>Streptophyta</taxon>
        <taxon>Embryophyta</taxon>
        <taxon>Tracheophyta</taxon>
        <taxon>Spermatophyta</taxon>
        <taxon>Magnoliopsida</taxon>
        <taxon>eudicotyledons</taxon>
        <taxon>Gunneridae</taxon>
        <taxon>Pentapetalae</taxon>
        <taxon>rosids</taxon>
        <taxon>malvids</taxon>
        <taxon>Myrtales</taxon>
        <taxon>Lythraceae</taxon>
        <taxon>Punica</taxon>
    </lineage>
</organism>
<feature type="compositionally biased region" description="Polar residues" evidence="1">
    <location>
        <begin position="123"/>
        <end position="132"/>
    </location>
</feature>
<dbReference type="Proteomes" id="UP000233551">
    <property type="component" value="Unassembled WGS sequence"/>
</dbReference>
<dbReference type="InterPro" id="IPR013103">
    <property type="entry name" value="RVT_2"/>
</dbReference>
<reference evidence="3 4" key="1">
    <citation type="submission" date="2017-11" db="EMBL/GenBank/DDBJ databases">
        <title>De-novo sequencing of pomegranate (Punica granatum L.) genome.</title>
        <authorList>
            <person name="Akparov Z."/>
            <person name="Amiraslanov A."/>
            <person name="Hajiyeva S."/>
            <person name="Abbasov M."/>
            <person name="Kaur K."/>
            <person name="Hamwieh A."/>
            <person name="Solovyev V."/>
            <person name="Salamov A."/>
            <person name="Braich B."/>
            <person name="Kosarev P."/>
            <person name="Mahmoud A."/>
            <person name="Hajiyev E."/>
            <person name="Babayeva S."/>
            <person name="Izzatullayeva V."/>
            <person name="Mammadov A."/>
            <person name="Mammadov A."/>
            <person name="Sharifova S."/>
            <person name="Ojaghi J."/>
            <person name="Eynullazada K."/>
            <person name="Bayramov B."/>
            <person name="Abdulazimova A."/>
            <person name="Shahmuradov I."/>
        </authorList>
    </citation>
    <scope>NUCLEOTIDE SEQUENCE [LARGE SCALE GENOMIC DNA]</scope>
    <source>
        <strain evidence="4">cv. AG2017</strain>
        <tissue evidence="3">Leaf</tissue>
    </source>
</reference>
<gene>
    <name evidence="3" type="ORF">CRG98_003817</name>
</gene>